<dbReference type="Pfam" id="PF00034">
    <property type="entry name" value="Cytochrom_C"/>
    <property type="match status" value="1"/>
</dbReference>
<feature type="region of interest" description="Disordered" evidence="9">
    <location>
        <begin position="42"/>
        <end position="70"/>
    </location>
</feature>
<comment type="cofactor">
    <cofactor evidence="1">
        <name>heme c</name>
        <dbReference type="ChEBI" id="CHEBI:61717"/>
    </cofactor>
</comment>
<feature type="signal peptide" evidence="10">
    <location>
        <begin position="1"/>
        <end position="21"/>
    </location>
</feature>
<dbReference type="SUPFAM" id="SSF46626">
    <property type="entry name" value="Cytochrome c"/>
    <property type="match status" value="1"/>
</dbReference>
<dbReference type="GO" id="GO:0009055">
    <property type="term" value="F:electron transfer activity"/>
    <property type="evidence" value="ECO:0007669"/>
    <property type="project" value="InterPro"/>
</dbReference>
<dbReference type="InterPro" id="IPR009056">
    <property type="entry name" value="Cyt_c-like_dom"/>
</dbReference>
<keyword evidence="2" id="KW-0813">Transport</keyword>
<gene>
    <name evidence="12" type="ORF">rosmuc_04023</name>
</gene>
<keyword evidence="3 8" id="KW-0349">Heme</keyword>
<reference evidence="12 13" key="1">
    <citation type="submission" date="2013-01" db="EMBL/GenBank/DDBJ databases">
        <authorList>
            <person name="Fiebig A."/>
            <person name="Goeker M."/>
            <person name="Klenk H.-P.P."/>
        </authorList>
    </citation>
    <scope>NUCLEOTIDE SEQUENCE [LARGE SCALE GENOMIC DNA]</scope>
    <source>
        <strain evidence="12 13">DSM 17069</strain>
    </source>
</reference>
<organism evidence="12 13">
    <name type="scientific">Roseovarius mucosus DSM 17069</name>
    <dbReference type="NCBI Taxonomy" id="1288298"/>
    <lineage>
        <taxon>Bacteria</taxon>
        <taxon>Pseudomonadati</taxon>
        <taxon>Pseudomonadota</taxon>
        <taxon>Alphaproteobacteria</taxon>
        <taxon>Rhodobacterales</taxon>
        <taxon>Roseobacteraceae</taxon>
        <taxon>Roseovarius</taxon>
    </lineage>
</organism>
<dbReference type="eggNOG" id="COG2010">
    <property type="taxonomic scope" value="Bacteria"/>
</dbReference>
<dbReference type="EMBL" id="AONH01000024">
    <property type="protein sequence ID" value="KGM86149.1"/>
    <property type="molecule type" value="Genomic_DNA"/>
</dbReference>
<dbReference type="OrthoDB" id="9811281at2"/>
<dbReference type="InterPro" id="IPR051459">
    <property type="entry name" value="Cytochrome_c-type_DH"/>
</dbReference>
<evidence type="ECO:0000256" key="6">
    <source>
        <dbReference type="ARBA" id="ARBA00022982"/>
    </source>
</evidence>
<dbReference type="Proteomes" id="UP000030021">
    <property type="component" value="Unassembled WGS sequence"/>
</dbReference>
<evidence type="ECO:0000256" key="1">
    <source>
        <dbReference type="ARBA" id="ARBA00001926"/>
    </source>
</evidence>
<dbReference type="HOGENOM" id="CLU_127672_2_0_5"/>
<dbReference type="PRINTS" id="PR00605">
    <property type="entry name" value="CYTCHROMECIC"/>
</dbReference>
<proteinExistence type="predicted"/>
<protein>
    <submittedName>
        <fullName evidence="12">Cytochrome c, mono-and diheme variant</fullName>
    </submittedName>
</protein>
<evidence type="ECO:0000256" key="2">
    <source>
        <dbReference type="ARBA" id="ARBA00022448"/>
    </source>
</evidence>
<evidence type="ECO:0000256" key="7">
    <source>
        <dbReference type="ARBA" id="ARBA00023004"/>
    </source>
</evidence>
<keyword evidence="4" id="KW-0679">Respiratory chain</keyword>
<evidence type="ECO:0000259" key="11">
    <source>
        <dbReference type="PROSITE" id="PS51007"/>
    </source>
</evidence>
<comment type="caution">
    <text evidence="12">The sequence shown here is derived from an EMBL/GenBank/DDBJ whole genome shotgun (WGS) entry which is preliminary data.</text>
</comment>
<dbReference type="PANTHER" id="PTHR35008:SF4">
    <property type="entry name" value="BLL4482 PROTEIN"/>
    <property type="match status" value="1"/>
</dbReference>
<accession>A0A0A0HHG7</accession>
<dbReference type="InterPro" id="IPR008168">
    <property type="entry name" value="Cyt_C_IC"/>
</dbReference>
<keyword evidence="5 8" id="KW-0479">Metal-binding</keyword>
<keyword evidence="10" id="KW-0732">Signal</keyword>
<evidence type="ECO:0000256" key="9">
    <source>
        <dbReference type="SAM" id="MobiDB-lite"/>
    </source>
</evidence>
<dbReference type="PANTHER" id="PTHR35008">
    <property type="entry name" value="BLL4482 PROTEIN-RELATED"/>
    <property type="match status" value="1"/>
</dbReference>
<dbReference type="PATRIC" id="fig|1288298.3.peg.4025"/>
<evidence type="ECO:0000313" key="12">
    <source>
        <dbReference type="EMBL" id="KGM86149.1"/>
    </source>
</evidence>
<evidence type="ECO:0000256" key="3">
    <source>
        <dbReference type="ARBA" id="ARBA00022617"/>
    </source>
</evidence>
<dbReference type="Gene3D" id="1.10.760.10">
    <property type="entry name" value="Cytochrome c-like domain"/>
    <property type="match status" value="1"/>
</dbReference>
<dbReference type="PROSITE" id="PS51007">
    <property type="entry name" value="CYTC"/>
    <property type="match status" value="1"/>
</dbReference>
<feature type="chain" id="PRO_5001963215" evidence="10">
    <location>
        <begin position="22"/>
        <end position="141"/>
    </location>
</feature>
<dbReference type="AlphaFoldDB" id="A0A0A0HHG7"/>
<evidence type="ECO:0000256" key="4">
    <source>
        <dbReference type="ARBA" id="ARBA00022660"/>
    </source>
</evidence>
<evidence type="ECO:0000313" key="13">
    <source>
        <dbReference type="Proteomes" id="UP000030021"/>
    </source>
</evidence>
<keyword evidence="7 8" id="KW-0408">Iron</keyword>
<evidence type="ECO:0000256" key="10">
    <source>
        <dbReference type="SAM" id="SignalP"/>
    </source>
</evidence>
<dbReference type="GO" id="GO:0005506">
    <property type="term" value="F:iron ion binding"/>
    <property type="evidence" value="ECO:0007669"/>
    <property type="project" value="InterPro"/>
</dbReference>
<dbReference type="RefSeq" id="WP_037275465.1">
    <property type="nucleotide sequence ID" value="NZ_KN293988.1"/>
</dbReference>
<evidence type="ECO:0000256" key="8">
    <source>
        <dbReference type="PROSITE-ProRule" id="PRU00433"/>
    </source>
</evidence>
<feature type="domain" description="Cytochrome c" evidence="11">
    <location>
        <begin position="23"/>
        <end position="121"/>
    </location>
</feature>
<keyword evidence="6" id="KW-0249">Electron transport</keyword>
<dbReference type="GO" id="GO:0020037">
    <property type="term" value="F:heme binding"/>
    <property type="evidence" value="ECO:0007669"/>
    <property type="project" value="InterPro"/>
</dbReference>
<name>A0A0A0HHG7_9RHOB</name>
<evidence type="ECO:0000256" key="5">
    <source>
        <dbReference type="ARBA" id="ARBA00022723"/>
    </source>
</evidence>
<dbReference type="InterPro" id="IPR036909">
    <property type="entry name" value="Cyt_c-like_dom_sf"/>
</dbReference>
<sequence length="141" mass="15686">MKNTIRLAAVLLATTVSPVSAESDLRMGERLYQENCASCHGANLEGQPDWRTRLPNGRLPAPPHDASGHTWHHTDRVLFDIVKRGPAAIVGAGYESDMPGYEGVLTDDEITSIVDYIKSTWPDKERAFQSERTREDQQAKP</sequence>